<feature type="domain" description="SAM-dependent MTase RsmB/NOP-type" evidence="10">
    <location>
        <begin position="1"/>
        <end position="289"/>
    </location>
</feature>
<dbReference type="GO" id="GO:0031167">
    <property type="term" value="P:rRNA methylation"/>
    <property type="evidence" value="ECO:0007669"/>
    <property type="project" value="TreeGrafter"/>
</dbReference>
<evidence type="ECO:0000313" key="12">
    <source>
        <dbReference type="Proteomes" id="UP001324634"/>
    </source>
</evidence>
<feature type="binding site" evidence="9">
    <location>
        <position position="128"/>
    </location>
    <ligand>
        <name>S-adenosyl-L-methionine</name>
        <dbReference type="ChEBI" id="CHEBI:59789"/>
    </ligand>
</feature>
<keyword evidence="5 9" id="KW-0694">RNA-binding</keyword>
<dbReference type="InterPro" id="IPR023267">
    <property type="entry name" value="RCMT"/>
</dbReference>
<feature type="binding site" evidence="9">
    <location>
        <begin position="104"/>
        <end position="110"/>
    </location>
    <ligand>
        <name>S-adenosyl-L-methionine</name>
        <dbReference type="ChEBI" id="CHEBI:59789"/>
    </ligand>
</feature>
<feature type="binding site" evidence="9">
    <location>
        <position position="159"/>
    </location>
    <ligand>
        <name>S-adenosyl-L-methionine</name>
        <dbReference type="ChEBI" id="CHEBI:59789"/>
    </ligand>
</feature>
<keyword evidence="1" id="KW-0698">rRNA processing</keyword>
<evidence type="ECO:0000256" key="5">
    <source>
        <dbReference type="ARBA" id="ARBA00022884"/>
    </source>
</evidence>
<evidence type="ECO:0000256" key="1">
    <source>
        <dbReference type="ARBA" id="ARBA00022552"/>
    </source>
</evidence>
<evidence type="ECO:0000313" key="11">
    <source>
        <dbReference type="EMBL" id="WPU67094.1"/>
    </source>
</evidence>
<sequence>MTKGPEGFEQFYSEMYGERWPRLKEALLAPKKHVAVANPFSKFKFSEAPLHVTGVSFEHDVRESFPQPEKTEEGYMNYYLMDAASILPVEALDLQPGEKMVDLCAAPGGKSFLCALKLKNQGLLVSNDRSAARRARIHRIFDDYLPKSEQKNHTVTGHDATKWSLYQKSIYDKVLLDAPCSSERHVLEDSKELAIWAPGRTKAIAISQFAMLASALDIVKVGGTIVYSTCALSQLENDDIIRKLYQKRPGRFELIRKEFSFGEPTEFGWQVLPDNTGWGPFYLAVVKRTK</sequence>
<comment type="similarity">
    <text evidence="9">Belongs to the class I-like SAM-binding methyltransferase superfamily. RsmB/NOP family.</text>
</comment>
<dbReference type="RefSeq" id="WP_321399947.1">
    <property type="nucleotide sequence ID" value="NZ_CP139487.1"/>
</dbReference>
<evidence type="ECO:0000256" key="7">
    <source>
        <dbReference type="ARBA" id="ARBA00042050"/>
    </source>
</evidence>
<evidence type="ECO:0000256" key="6">
    <source>
        <dbReference type="ARBA" id="ARBA00022946"/>
    </source>
</evidence>
<evidence type="ECO:0000256" key="3">
    <source>
        <dbReference type="ARBA" id="ARBA00022679"/>
    </source>
</evidence>
<dbReference type="PANTHER" id="PTHR22808:SF3">
    <property type="entry name" value="5-METHYLCYTOSINE RRNA METHYLTRANSFERASE NSUN4"/>
    <property type="match status" value="1"/>
</dbReference>
<dbReference type="Proteomes" id="UP001324634">
    <property type="component" value="Chromosome"/>
</dbReference>
<dbReference type="Gene3D" id="6.20.240.40">
    <property type="match status" value="1"/>
</dbReference>
<comment type="catalytic activity">
    <reaction evidence="8">
        <text>a cytidine in rRNA + S-adenosyl-L-methionine = a 5-methylcytidine in rRNA + S-adenosyl-L-homocysteine + H(+)</text>
        <dbReference type="Rhea" id="RHEA:61484"/>
        <dbReference type="Rhea" id="RHEA-COMP:15836"/>
        <dbReference type="Rhea" id="RHEA-COMP:15837"/>
        <dbReference type="ChEBI" id="CHEBI:15378"/>
        <dbReference type="ChEBI" id="CHEBI:57856"/>
        <dbReference type="ChEBI" id="CHEBI:59789"/>
        <dbReference type="ChEBI" id="CHEBI:74483"/>
        <dbReference type="ChEBI" id="CHEBI:82748"/>
    </reaction>
</comment>
<accession>A0AAX4HUZ2</accession>
<keyword evidence="12" id="KW-1185">Reference proteome</keyword>
<dbReference type="InterPro" id="IPR001678">
    <property type="entry name" value="MeTrfase_RsmB-F_NOP2_dom"/>
</dbReference>
<dbReference type="EMBL" id="CP139487">
    <property type="protein sequence ID" value="WPU67094.1"/>
    <property type="molecule type" value="Genomic_DNA"/>
</dbReference>
<dbReference type="PRINTS" id="PR02008">
    <property type="entry name" value="RCMTFAMILY"/>
</dbReference>
<dbReference type="PANTHER" id="PTHR22808">
    <property type="entry name" value="NCL1 YEAST -RELATED NOL1/NOP2/FMU SUN DOMAIN-CONTAINING"/>
    <property type="match status" value="1"/>
</dbReference>
<dbReference type="InterPro" id="IPR049560">
    <property type="entry name" value="MeTrfase_RsmB-F_NOP2_cat"/>
</dbReference>
<dbReference type="Pfam" id="PF01189">
    <property type="entry name" value="Methyltr_RsmB-F"/>
    <property type="match status" value="1"/>
</dbReference>
<dbReference type="PROSITE" id="PS51686">
    <property type="entry name" value="SAM_MT_RSMB_NOP"/>
    <property type="match status" value="1"/>
</dbReference>
<dbReference type="GO" id="GO:0008173">
    <property type="term" value="F:RNA methyltransferase activity"/>
    <property type="evidence" value="ECO:0007669"/>
    <property type="project" value="InterPro"/>
</dbReference>
<evidence type="ECO:0000256" key="2">
    <source>
        <dbReference type="ARBA" id="ARBA00022603"/>
    </source>
</evidence>
<evidence type="ECO:0000256" key="4">
    <source>
        <dbReference type="ARBA" id="ARBA00022691"/>
    </source>
</evidence>
<keyword evidence="2 9" id="KW-0489">Methyltransferase</keyword>
<feature type="binding site" evidence="9">
    <location>
        <position position="177"/>
    </location>
    <ligand>
        <name>S-adenosyl-L-methionine</name>
        <dbReference type="ChEBI" id="CHEBI:59789"/>
    </ligand>
</feature>
<proteinExistence type="inferred from homology"/>
<name>A0AAX4HUZ2_9BACT</name>
<dbReference type="KEGG" id="psti:SOO65_10045"/>
<dbReference type="SUPFAM" id="SSF53335">
    <property type="entry name" value="S-adenosyl-L-methionine-dependent methyltransferases"/>
    <property type="match status" value="1"/>
</dbReference>
<protein>
    <recommendedName>
        <fullName evidence="7">NOL1/NOP2/Sun domain family member 4</fullName>
    </recommendedName>
</protein>
<reference evidence="11 12" key="1">
    <citation type="submission" date="2023-11" db="EMBL/GenBank/DDBJ databases">
        <title>Peredibacter starrii A3.12.</title>
        <authorList>
            <person name="Mitchell R.J."/>
        </authorList>
    </citation>
    <scope>NUCLEOTIDE SEQUENCE [LARGE SCALE GENOMIC DNA]</scope>
    <source>
        <strain evidence="11 12">A3.12</strain>
    </source>
</reference>
<keyword evidence="6" id="KW-0809">Transit peptide</keyword>
<dbReference type="Gene3D" id="3.40.50.150">
    <property type="entry name" value="Vaccinia Virus protein VP39"/>
    <property type="match status" value="1"/>
</dbReference>
<dbReference type="GO" id="GO:0003723">
    <property type="term" value="F:RNA binding"/>
    <property type="evidence" value="ECO:0007669"/>
    <property type="project" value="UniProtKB-UniRule"/>
</dbReference>
<keyword evidence="4 9" id="KW-0949">S-adenosyl-L-methionine</keyword>
<evidence type="ECO:0000256" key="8">
    <source>
        <dbReference type="ARBA" id="ARBA00049302"/>
    </source>
</evidence>
<evidence type="ECO:0000256" key="9">
    <source>
        <dbReference type="PROSITE-ProRule" id="PRU01023"/>
    </source>
</evidence>
<feature type="active site" description="Nucleophile" evidence="9">
    <location>
        <position position="230"/>
    </location>
</feature>
<organism evidence="11 12">
    <name type="scientific">Peredibacter starrii</name>
    <dbReference type="NCBI Taxonomy" id="28202"/>
    <lineage>
        <taxon>Bacteria</taxon>
        <taxon>Pseudomonadati</taxon>
        <taxon>Bdellovibrionota</taxon>
        <taxon>Bacteriovoracia</taxon>
        <taxon>Bacteriovoracales</taxon>
        <taxon>Bacteriovoracaceae</taxon>
        <taxon>Peredibacter</taxon>
    </lineage>
</organism>
<evidence type="ECO:0000259" key="10">
    <source>
        <dbReference type="PROSITE" id="PS51686"/>
    </source>
</evidence>
<dbReference type="AlphaFoldDB" id="A0AAX4HUZ2"/>
<dbReference type="InterPro" id="IPR029063">
    <property type="entry name" value="SAM-dependent_MTases_sf"/>
</dbReference>
<keyword evidence="3 9" id="KW-0808">Transferase</keyword>
<gene>
    <name evidence="11" type="ORF">SOO65_10045</name>
</gene>